<reference evidence="1 2" key="1">
    <citation type="submission" date="2017-09" db="EMBL/GenBank/DDBJ databases">
        <title>Large-scale bioinformatics analysis of Bacillus genomes uncovers conserved roles of natural products in bacterial physiology.</title>
        <authorList>
            <consortium name="Agbiome Team Llc"/>
            <person name="Bleich R.M."/>
            <person name="Kirk G.J."/>
            <person name="Santa Maria K.C."/>
            <person name="Allen S.E."/>
            <person name="Farag S."/>
            <person name="Shank E.A."/>
            <person name="Bowers A."/>
        </authorList>
    </citation>
    <scope>NUCLEOTIDE SEQUENCE [LARGE SCALE GENOMIC DNA]</scope>
    <source>
        <strain evidence="1 2">AFS024404</strain>
    </source>
</reference>
<dbReference type="Proteomes" id="UP000219743">
    <property type="component" value="Unassembled WGS sequence"/>
</dbReference>
<sequence length="117" mass="13823">MKEIGKCDFCNSDSQYLKELLDNFGEPIMAECFYGCDDPRSIPNEKKEAIEILSINKTDCTLWYDSKWKIETLIEGNYKAFQIIRYFNQNEEELINILANCNNQNDILRLNKYVFNN</sequence>
<comment type="caution">
    <text evidence="1">The sequence shown here is derived from an EMBL/GenBank/DDBJ whole genome shotgun (WGS) entry which is preliminary data.</text>
</comment>
<evidence type="ECO:0000313" key="2">
    <source>
        <dbReference type="Proteomes" id="UP000219743"/>
    </source>
</evidence>
<organism evidence="1 2">
    <name type="scientific">Bacillus cereus</name>
    <dbReference type="NCBI Taxonomy" id="1396"/>
    <lineage>
        <taxon>Bacteria</taxon>
        <taxon>Bacillati</taxon>
        <taxon>Bacillota</taxon>
        <taxon>Bacilli</taxon>
        <taxon>Bacillales</taxon>
        <taxon>Bacillaceae</taxon>
        <taxon>Bacillus</taxon>
        <taxon>Bacillus cereus group</taxon>
    </lineage>
</organism>
<dbReference type="RefSeq" id="WP_098330406.1">
    <property type="nucleotide sequence ID" value="NZ_NTRC01000025.1"/>
</dbReference>
<dbReference type="AlphaFoldDB" id="A0A9X6Z753"/>
<protein>
    <submittedName>
        <fullName evidence="1">Uncharacterized protein</fullName>
    </submittedName>
</protein>
<gene>
    <name evidence="1" type="ORF">CN263_24790</name>
</gene>
<dbReference type="EMBL" id="NTRC01000025">
    <property type="protein sequence ID" value="PFD17776.1"/>
    <property type="molecule type" value="Genomic_DNA"/>
</dbReference>
<evidence type="ECO:0000313" key="1">
    <source>
        <dbReference type="EMBL" id="PFD17776.1"/>
    </source>
</evidence>
<name>A0A9X6Z753_BACCE</name>
<accession>A0A9X6Z753</accession>
<proteinExistence type="predicted"/>